<dbReference type="Gene3D" id="3.30.160.60">
    <property type="entry name" value="Classic Zinc Finger"/>
    <property type="match status" value="5"/>
</dbReference>
<comment type="subcellular location">
    <subcellularLocation>
        <location evidence="1">Nucleus</location>
    </subcellularLocation>
</comment>
<keyword evidence="4" id="KW-0677">Repeat</keyword>
<dbReference type="PANTHER" id="PTHR24384:SF246">
    <property type="entry name" value="GENE, 19965-RELATED"/>
    <property type="match status" value="1"/>
</dbReference>
<feature type="region of interest" description="Disordered" evidence="12">
    <location>
        <begin position="288"/>
        <end position="346"/>
    </location>
</feature>
<dbReference type="PANTHER" id="PTHR24384">
    <property type="entry name" value="FINGER PUTATIVE TRANSCRIPTION FACTOR FAMILY-RELATED"/>
    <property type="match status" value="1"/>
</dbReference>
<feature type="region of interest" description="Disordered" evidence="12">
    <location>
        <begin position="85"/>
        <end position="104"/>
    </location>
</feature>
<dbReference type="InterPro" id="IPR036051">
    <property type="entry name" value="KRAB_dom_sf"/>
</dbReference>
<organism evidence="15 16">
    <name type="scientific">Microcebus murinus</name>
    <name type="common">Gray mouse lemur</name>
    <name type="synonym">Lemur murinus</name>
    <dbReference type="NCBI Taxonomy" id="30608"/>
    <lineage>
        <taxon>Eukaryota</taxon>
        <taxon>Metazoa</taxon>
        <taxon>Chordata</taxon>
        <taxon>Craniata</taxon>
        <taxon>Vertebrata</taxon>
        <taxon>Euteleostomi</taxon>
        <taxon>Mammalia</taxon>
        <taxon>Eutheria</taxon>
        <taxon>Euarchontoglires</taxon>
        <taxon>Primates</taxon>
        <taxon>Strepsirrhini</taxon>
        <taxon>Lemuriformes</taxon>
        <taxon>Cheirogaleidae</taxon>
        <taxon>Microcebus</taxon>
    </lineage>
</organism>
<dbReference type="Ensembl" id="ENSMICT00000064990.1">
    <property type="protein sequence ID" value="ENSMICP00000041464.1"/>
    <property type="gene ID" value="ENSMICG00000027819.2"/>
</dbReference>
<dbReference type="Pfam" id="PF01352">
    <property type="entry name" value="KRAB"/>
    <property type="match status" value="1"/>
</dbReference>
<evidence type="ECO:0000256" key="5">
    <source>
        <dbReference type="ARBA" id="ARBA00022771"/>
    </source>
</evidence>
<evidence type="ECO:0000256" key="9">
    <source>
        <dbReference type="ARBA" id="ARBA00023163"/>
    </source>
</evidence>
<keyword evidence="5 11" id="KW-0863">Zinc-finger</keyword>
<evidence type="ECO:0000256" key="2">
    <source>
        <dbReference type="ARBA" id="ARBA00006991"/>
    </source>
</evidence>
<comment type="similarity">
    <text evidence="2">Belongs to the krueppel C2H2-type zinc-finger protein family.</text>
</comment>
<protein>
    <submittedName>
        <fullName evidence="15">Paternally expressed 3</fullName>
    </submittedName>
</protein>
<reference evidence="15" key="3">
    <citation type="submission" date="2025-05" db="UniProtKB">
        <authorList>
            <consortium name="Ensembl"/>
        </authorList>
    </citation>
    <scope>IDENTIFICATION</scope>
</reference>
<evidence type="ECO:0000259" key="13">
    <source>
        <dbReference type="PROSITE" id="PS50157"/>
    </source>
</evidence>
<dbReference type="PROSITE" id="PS00028">
    <property type="entry name" value="ZINC_FINGER_C2H2_1"/>
    <property type="match status" value="5"/>
</dbReference>
<dbReference type="CDD" id="cd07765">
    <property type="entry name" value="KRAB_A-box"/>
    <property type="match status" value="1"/>
</dbReference>
<dbReference type="InterPro" id="IPR013087">
    <property type="entry name" value="Znf_C2H2_type"/>
</dbReference>
<evidence type="ECO:0000256" key="11">
    <source>
        <dbReference type="PROSITE-ProRule" id="PRU00042"/>
    </source>
</evidence>
<dbReference type="InterPro" id="IPR050752">
    <property type="entry name" value="C2H2-ZF_domain"/>
</dbReference>
<dbReference type="FunFam" id="3.30.160.60:FF:002860">
    <property type="entry name" value="Zinc finger imprinted 2"/>
    <property type="match status" value="1"/>
</dbReference>
<feature type="compositionally biased region" description="Basic and acidic residues" evidence="12">
    <location>
        <begin position="85"/>
        <end position="103"/>
    </location>
</feature>
<dbReference type="SMART" id="SM00349">
    <property type="entry name" value="KRAB"/>
    <property type="match status" value="1"/>
</dbReference>
<reference evidence="15" key="2">
    <citation type="submission" date="2016-12" db="EMBL/GenBank/DDBJ databases">
        <title>Mouse lemur reference genome and diversity panel.</title>
        <authorList>
            <person name="Harris R."/>
            <person name="Larsen P."/>
            <person name="Liu Y."/>
            <person name="Hughes D.S."/>
            <person name="Murali S."/>
            <person name="Raveendran M."/>
            <person name="Korchina V."/>
            <person name="Wang M."/>
            <person name="Jhangiani S."/>
            <person name="Bandaranaike D."/>
            <person name="Bellair M."/>
            <person name="Blankenburg K."/>
            <person name="Chao H."/>
            <person name="Dahdouli M."/>
            <person name="Dinh H."/>
            <person name="Doddapaneni H."/>
            <person name="English A."/>
            <person name="Firestine M."/>
            <person name="Gnanaolivu R."/>
            <person name="Gross S."/>
            <person name="Hernandez B."/>
            <person name="Javaid M."/>
            <person name="Jayaseelan J."/>
            <person name="Jones J."/>
            <person name="Khan Z."/>
            <person name="Kovar C."/>
            <person name="Kurapati P."/>
            <person name="Le B."/>
            <person name="Lee S."/>
            <person name="Li M."/>
            <person name="Mathew T."/>
            <person name="Narasimhan A."/>
            <person name="Ngo D."/>
            <person name="Nguyen L."/>
            <person name="Okwuonu G."/>
            <person name="Ongeri F."/>
            <person name="Osuji N."/>
            <person name="Pu L.-L."/>
            <person name="Puazo M."/>
            <person name="Quiroz J."/>
            <person name="Raj R."/>
            <person name="Rajbhandari K."/>
            <person name="Reid J.G."/>
            <person name="Santibanez J."/>
            <person name="Sexton D."/>
            <person name="Skinner E."/>
            <person name="Vee V."/>
            <person name="Weissenberger G."/>
            <person name="Wu Y."/>
            <person name="Xin Y."/>
            <person name="Han Y."/>
            <person name="Campbell C."/>
            <person name="Brown A."/>
            <person name="Sullivan B."/>
            <person name="Shelton J."/>
            <person name="Brown S."/>
            <person name="Dudchenko O."/>
            <person name="Machol I."/>
            <person name="Durand N."/>
            <person name="Shamim M."/>
            <person name="Lieberman A."/>
            <person name="Muzny D.M."/>
            <person name="Richards S."/>
            <person name="Yoder A."/>
            <person name="Worley K.C."/>
            <person name="Rogers J."/>
            <person name="Gibbs R.A."/>
        </authorList>
    </citation>
    <scope>NUCLEOTIDE SEQUENCE [LARGE SCALE GENOMIC DNA]</scope>
</reference>
<evidence type="ECO:0000259" key="14">
    <source>
        <dbReference type="PROSITE" id="PS50805"/>
    </source>
</evidence>
<dbReference type="Ensembl" id="ENSMICT00000067328.1">
    <property type="protein sequence ID" value="ENSMICP00000049819.1"/>
    <property type="gene ID" value="ENSMICG00000027819.2"/>
</dbReference>
<evidence type="ECO:0000256" key="1">
    <source>
        <dbReference type="ARBA" id="ARBA00004123"/>
    </source>
</evidence>
<dbReference type="PROSITE" id="PS50805">
    <property type="entry name" value="KRAB"/>
    <property type="match status" value="1"/>
</dbReference>
<dbReference type="FunFam" id="3.30.160.60:FF:001498">
    <property type="entry name" value="Zinc finger protein 404"/>
    <property type="match status" value="1"/>
</dbReference>
<dbReference type="EMBL" id="ABDC03026331">
    <property type="status" value="NOT_ANNOTATED_CDS"/>
    <property type="molecule type" value="Genomic_DNA"/>
</dbReference>
<keyword evidence="16" id="KW-1185">Reference proteome</keyword>
<feature type="domain" description="C2H2-type" evidence="13">
    <location>
        <begin position="367"/>
        <end position="394"/>
    </location>
</feature>
<dbReference type="PROSITE" id="PS50157">
    <property type="entry name" value="ZINC_FINGER_C2H2_2"/>
    <property type="match status" value="5"/>
</dbReference>
<keyword evidence="3" id="KW-0479">Metal-binding</keyword>
<keyword evidence="7" id="KW-0805">Transcription regulation</keyword>
<feature type="domain" description="C2H2-type" evidence="13">
    <location>
        <begin position="503"/>
        <end position="532"/>
    </location>
</feature>
<keyword evidence="10" id="KW-0539">Nucleus</keyword>
<proteinExistence type="inferred from homology"/>
<dbReference type="FunFam" id="3.30.160.60:FF:003501">
    <property type="entry name" value="Zinc finger imprinted 2"/>
    <property type="match status" value="1"/>
</dbReference>
<evidence type="ECO:0000313" key="16">
    <source>
        <dbReference type="Proteomes" id="UP000694394"/>
    </source>
</evidence>
<keyword evidence="6" id="KW-0862">Zinc</keyword>
<feature type="compositionally biased region" description="Acidic residues" evidence="12">
    <location>
        <begin position="1"/>
        <end position="19"/>
    </location>
</feature>
<dbReference type="GO" id="GO:0000981">
    <property type="term" value="F:DNA-binding transcription factor activity, RNA polymerase II-specific"/>
    <property type="evidence" value="ECO:0007669"/>
    <property type="project" value="TreeGrafter"/>
</dbReference>
<dbReference type="SMART" id="SM00355">
    <property type="entry name" value="ZnF_C2H2"/>
    <property type="match status" value="5"/>
</dbReference>
<feature type="compositionally biased region" description="Basic and acidic residues" evidence="12">
    <location>
        <begin position="244"/>
        <end position="256"/>
    </location>
</feature>
<keyword evidence="9" id="KW-0804">Transcription</keyword>
<feature type="region of interest" description="Disordered" evidence="12">
    <location>
        <begin position="231"/>
        <end position="266"/>
    </location>
</feature>
<sequence>MYQPEDDTNSDVTSDEDTNPDGRESPQPHSVHSFSSDWDRDRDWARRGRSRDVEPRGRWPYSRNPRSRLPRRDLSLPVMARTTFEMEREDNRDSVDCESRSQDAESYQNVIDLTEDRKPHNTIQDNMENYRKLLSLGCPVQDSALAEKRNIKEHQKNNTKMLDSLPSAGSQELVTFNDVVVDFSPEELSYLSAAQRKLYREVMLENYQNLVSVGHQFSKPDIISHLEEEESHAMEEDNNTAIHQEWEKRSKTKELTPEQNLPIEKSSLGSGMKDLVVGNFQHVSVGEPSHDNLLESHQSSKGKLLSHAVMSDPKTLTQERSYGRDELKRSSNLTEQPKGLLGKDPQKCTISVTRTSLQSVSQENSQNRCEVCKRTFSSKMGLRRHEPIHTGKKPFECKQCGEAFYLMPHLTRHQKTHSGEKRSGRKQSGKSVIQHANLCGHGRVHSQEDYHECVQCGKAFIQDVHLLQHLKAHEAEKALPPGLPHNKTYLIRYQRKHDYVGERACQCCDCGKVFSRSSHLIQHYRIHSQERPYQCQLCGKCFSRPSYLTQHYQFHSQEKPVECSHC</sequence>
<evidence type="ECO:0000256" key="4">
    <source>
        <dbReference type="ARBA" id="ARBA00022737"/>
    </source>
</evidence>
<evidence type="ECO:0000313" key="15">
    <source>
        <dbReference type="Ensembl" id="ENSMICP00000041464.1"/>
    </source>
</evidence>
<dbReference type="FunFam" id="3.30.160.60:FF:000965">
    <property type="entry name" value="Neurotrophin receptor-interacting factor homolog"/>
    <property type="match status" value="1"/>
</dbReference>
<dbReference type="GO" id="GO:0008270">
    <property type="term" value="F:zinc ion binding"/>
    <property type="evidence" value="ECO:0007669"/>
    <property type="project" value="UniProtKB-KW"/>
</dbReference>
<accession>A0A8C5XU30</accession>
<dbReference type="InterPro" id="IPR036236">
    <property type="entry name" value="Znf_C2H2_sf"/>
</dbReference>
<name>A0A8C5XU30_MICMU</name>
<keyword evidence="8" id="KW-0238">DNA-binding</keyword>
<dbReference type="Proteomes" id="UP000694394">
    <property type="component" value="Chromosome 22"/>
</dbReference>
<feature type="domain" description="C2H2-type" evidence="13">
    <location>
        <begin position="395"/>
        <end position="422"/>
    </location>
</feature>
<feature type="domain" description="KRAB" evidence="14">
    <location>
        <begin position="174"/>
        <end position="245"/>
    </location>
</feature>
<dbReference type="SUPFAM" id="SSF57667">
    <property type="entry name" value="beta-beta-alpha zinc fingers"/>
    <property type="match status" value="3"/>
</dbReference>
<evidence type="ECO:0000256" key="7">
    <source>
        <dbReference type="ARBA" id="ARBA00023015"/>
    </source>
</evidence>
<evidence type="ECO:0000256" key="3">
    <source>
        <dbReference type="ARBA" id="ARBA00022723"/>
    </source>
</evidence>
<dbReference type="InterPro" id="IPR001909">
    <property type="entry name" value="KRAB"/>
</dbReference>
<dbReference type="Pfam" id="PF00096">
    <property type="entry name" value="zf-C2H2"/>
    <property type="match status" value="4"/>
</dbReference>
<dbReference type="GeneTree" id="ENSGT00940000162525"/>
<evidence type="ECO:0000256" key="6">
    <source>
        <dbReference type="ARBA" id="ARBA00022833"/>
    </source>
</evidence>
<dbReference type="AlphaFoldDB" id="A0A8C5XU30"/>
<reference evidence="15" key="1">
    <citation type="submission" date="2007-07" db="EMBL/GenBank/DDBJ databases">
        <authorList>
            <consortium name="The Genome Sequencing Platform"/>
            <consortium name="The Genome Assembly Team"/>
            <person name="Lindblad-Toh K."/>
            <person name="DiPalma F."/>
            <person name="Gnerre S."/>
            <person name="Clamp M."/>
            <person name="Lander E.S."/>
        </authorList>
    </citation>
    <scope>NUCLEOTIDE SEQUENCE [LARGE SCALE GENOMIC DNA]</scope>
</reference>
<dbReference type="GO" id="GO:0000978">
    <property type="term" value="F:RNA polymerase II cis-regulatory region sequence-specific DNA binding"/>
    <property type="evidence" value="ECO:0007669"/>
    <property type="project" value="TreeGrafter"/>
</dbReference>
<evidence type="ECO:0000256" key="12">
    <source>
        <dbReference type="SAM" id="MobiDB-lite"/>
    </source>
</evidence>
<feature type="compositionally biased region" description="Basic and acidic residues" evidence="12">
    <location>
        <begin position="37"/>
        <end position="57"/>
    </location>
</feature>
<dbReference type="GO" id="GO:0005634">
    <property type="term" value="C:nucleus"/>
    <property type="evidence" value="ECO:0007669"/>
    <property type="project" value="UniProtKB-SubCell"/>
</dbReference>
<feature type="domain" description="C2H2-type" evidence="13">
    <location>
        <begin position="533"/>
        <end position="560"/>
    </location>
</feature>
<dbReference type="SUPFAM" id="SSF109640">
    <property type="entry name" value="KRAB domain (Kruppel-associated box)"/>
    <property type="match status" value="1"/>
</dbReference>
<gene>
    <name evidence="15" type="primary">PEG3</name>
</gene>
<dbReference type="Gene3D" id="6.10.140.140">
    <property type="match status" value="1"/>
</dbReference>
<evidence type="ECO:0000256" key="10">
    <source>
        <dbReference type="ARBA" id="ARBA00023242"/>
    </source>
</evidence>
<evidence type="ECO:0000256" key="8">
    <source>
        <dbReference type="ARBA" id="ARBA00023125"/>
    </source>
</evidence>
<feature type="region of interest" description="Disordered" evidence="12">
    <location>
        <begin position="1"/>
        <end position="74"/>
    </location>
</feature>
<feature type="domain" description="C2H2-type" evidence="13">
    <location>
        <begin position="451"/>
        <end position="478"/>
    </location>
</feature>
<dbReference type="FunFam" id="3.30.160.60:FF:001158">
    <property type="entry name" value="zinc finger protein 22"/>
    <property type="match status" value="1"/>
</dbReference>